<keyword evidence="3" id="KW-0732">Signal</keyword>
<dbReference type="InterPro" id="IPR001304">
    <property type="entry name" value="C-type_lectin-like"/>
</dbReference>
<dbReference type="EMBL" id="CADEPI010000078">
    <property type="protein sequence ID" value="CAB3372956.1"/>
    <property type="molecule type" value="Genomic_DNA"/>
</dbReference>
<dbReference type="InterPro" id="IPR016187">
    <property type="entry name" value="CTDL_fold"/>
</dbReference>
<feature type="region of interest" description="Disordered" evidence="1">
    <location>
        <begin position="419"/>
        <end position="461"/>
    </location>
</feature>
<evidence type="ECO:0000256" key="1">
    <source>
        <dbReference type="SAM" id="MobiDB-lite"/>
    </source>
</evidence>
<dbReference type="PANTHER" id="PTHR22802">
    <property type="entry name" value="C-TYPE LECTIN SUPERFAMILY MEMBER"/>
    <property type="match status" value="1"/>
</dbReference>
<dbReference type="InterPro" id="IPR016186">
    <property type="entry name" value="C-type_lectin-like/link_sf"/>
</dbReference>
<dbReference type="Gene3D" id="3.10.100.10">
    <property type="entry name" value="Mannose-Binding Protein A, subunit A"/>
    <property type="match status" value="2"/>
</dbReference>
<dbReference type="CDD" id="cd00037">
    <property type="entry name" value="CLECT"/>
    <property type="match status" value="2"/>
</dbReference>
<dbReference type="Pfam" id="PF00059">
    <property type="entry name" value="Lectin_C"/>
    <property type="match status" value="2"/>
</dbReference>
<feature type="domain" description="C-type lectin" evidence="4">
    <location>
        <begin position="216"/>
        <end position="327"/>
    </location>
</feature>
<dbReference type="SMART" id="SM00034">
    <property type="entry name" value="CLECT"/>
    <property type="match status" value="2"/>
</dbReference>
<dbReference type="OrthoDB" id="538816at2759"/>
<feature type="compositionally biased region" description="Basic and acidic residues" evidence="1">
    <location>
        <begin position="450"/>
        <end position="460"/>
    </location>
</feature>
<evidence type="ECO:0000256" key="3">
    <source>
        <dbReference type="SAM" id="SignalP"/>
    </source>
</evidence>
<reference evidence="5 6" key="1">
    <citation type="submission" date="2020-04" db="EMBL/GenBank/DDBJ databases">
        <authorList>
            <person name="Alioto T."/>
            <person name="Alioto T."/>
            <person name="Gomez Garrido J."/>
        </authorList>
    </citation>
    <scope>NUCLEOTIDE SEQUENCE [LARGE SCALE GENOMIC DNA]</scope>
</reference>
<sequence>MQLTYFPAFLTLLRLNLALYSIKARCNNLRLPPQHLLVERNGKVYYFNNILGTEKQHLNWNDSQKWCWEHGMELASLETKEEHTKILTSAFDEPIWTSGVKRDSNTDIWTGTGAKMIFNQPNVYGAKTGCVMATNRELLVYNCNARHDFVCELESNCHPESDLKNLGMVISSTTIMQPETTRLTTPSSNLSTKLFPHSHVHCGNLNLPPLQLLFERKGKIYYASLLSGNNSKPINWRDANLWCKNHGMELASLETETEQSYLDYKNDDQPFWTSGLRTNYNTLMWNGTGQEILRNIVMLGKGDGCLMAASNTVHVLDCLSEGFFICELETNCVDSGLTEKIFSLTPPKVQLTDLTQKLSSSSTFSTNPVPNFFSYGIQTTMEYSLSQGLSKPSLTFVPPIRQLKTPTLLISRPRTQLLSSSTAPTTQMKAKPNPSLSGTEIQTSISPPTSHERRHGEMEPTAKIPLSIEINKNSSSSWPKDILFFIKISSVILFWIVFIAVSCFLILKKLNGSRSVYHVNVK</sequence>
<evidence type="ECO:0000256" key="2">
    <source>
        <dbReference type="SAM" id="Phobius"/>
    </source>
</evidence>
<evidence type="ECO:0000259" key="4">
    <source>
        <dbReference type="PROSITE" id="PS50041"/>
    </source>
</evidence>
<feature type="signal peptide" evidence="3">
    <location>
        <begin position="1"/>
        <end position="18"/>
    </location>
</feature>
<name>A0A8S1CQT3_9INSE</name>
<accession>A0A8S1CQT3</accession>
<keyword evidence="6" id="KW-1185">Reference proteome</keyword>
<evidence type="ECO:0000313" key="5">
    <source>
        <dbReference type="EMBL" id="CAB3372956.1"/>
    </source>
</evidence>
<organism evidence="5 6">
    <name type="scientific">Cloeon dipterum</name>
    <dbReference type="NCBI Taxonomy" id="197152"/>
    <lineage>
        <taxon>Eukaryota</taxon>
        <taxon>Metazoa</taxon>
        <taxon>Ecdysozoa</taxon>
        <taxon>Arthropoda</taxon>
        <taxon>Hexapoda</taxon>
        <taxon>Insecta</taxon>
        <taxon>Pterygota</taxon>
        <taxon>Palaeoptera</taxon>
        <taxon>Ephemeroptera</taxon>
        <taxon>Pisciforma</taxon>
        <taxon>Baetidae</taxon>
        <taxon>Cloeon</taxon>
    </lineage>
</organism>
<evidence type="ECO:0000313" key="6">
    <source>
        <dbReference type="Proteomes" id="UP000494165"/>
    </source>
</evidence>
<comment type="caution">
    <text evidence="5">The sequence shown here is derived from an EMBL/GenBank/DDBJ whole genome shotgun (WGS) entry which is preliminary data.</text>
</comment>
<feature type="chain" id="PRO_5035889253" description="C-type lectin domain-containing protein" evidence="3">
    <location>
        <begin position="19"/>
        <end position="522"/>
    </location>
</feature>
<dbReference type="SUPFAM" id="SSF56436">
    <property type="entry name" value="C-type lectin-like"/>
    <property type="match status" value="2"/>
</dbReference>
<feature type="compositionally biased region" description="Polar residues" evidence="1">
    <location>
        <begin position="419"/>
        <end position="449"/>
    </location>
</feature>
<dbReference type="InterPro" id="IPR051004">
    <property type="entry name" value="DC-SIGN_domain-containing"/>
</dbReference>
<protein>
    <recommendedName>
        <fullName evidence="4">C-type lectin domain-containing protein</fullName>
    </recommendedName>
</protein>
<feature type="transmembrane region" description="Helical" evidence="2">
    <location>
        <begin position="482"/>
        <end position="507"/>
    </location>
</feature>
<dbReference type="AlphaFoldDB" id="A0A8S1CQT3"/>
<dbReference type="PROSITE" id="PS50041">
    <property type="entry name" value="C_TYPE_LECTIN_2"/>
    <property type="match status" value="2"/>
</dbReference>
<proteinExistence type="predicted"/>
<dbReference type="PANTHER" id="PTHR22802:SF456">
    <property type="entry name" value="FI01427P"/>
    <property type="match status" value="1"/>
</dbReference>
<dbReference type="Proteomes" id="UP000494165">
    <property type="component" value="Unassembled WGS sequence"/>
</dbReference>
<feature type="domain" description="C-type lectin" evidence="4">
    <location>
        <begin position="40"/>
        <end position="152"/>
    </location>
</feature>
<keyword evidence="2" id="KW-0472">Membrane</keyword>
<gene>
    <name evidence="5" type="ORF">CLODIP_2_CD11070</name>
</gene>
<keyword evidence="2" id="KW-0812">Transmembrane</keyword>
<keyword evidence="2" id="KW-1133">Transmembrane helix</keyword>